<dbReference type="EMBL" id="CP013235">
    <property type="protein sequence ID" value="AMP09355.1"/>
    <property type="molecule type" value="Genomic_DNA"/>
</dbReference>
<dbReference type="Proteomes" id="UP000071778">
    <property type="component" value="Chromosome"/>
</dbReference>
<name>A0A127QHR9_9BURK</name>
<accession>A0A127QHR9</accession>
<proteinExistence type="predicted"/>
<keyword evidence="2" id="KW-1185">Reference proteome</keyword>
<protein>
    <submittedName>
        <fullName evidence="1">Uncharacterized protein</fullName>
    </submittedName>
</protein>
<dbReference type="RefSeq" id="WP_061537081.1">
    <property type="nucleotide sequence ID" value="NZ_CP013233.1"/>
</dbReference>
<gene>
    <name evidence="1" type="ORF">CAter282_1569</name>
</gene>
<dbReference type="AlphaFoldDB" id="A0A127QHR9"/>
<dbReference type="OrthoDB" id="8781821at2"/>
<dbReference type="PATRIC" id="fig|279058.17.peg.1678"/>
<organism evidence="1 2">
    <name type="scientific">Collimonas arenae</name>
    <dbReference type="NCBI Taxonomy" id="279058"/>
    <lineage>
        <taxon>Bacteria</taxon>
        <taxon>Pseudomonadati</taxon>
        <taxon>Pseudomonadota</taxon>
        <taxon>Betaproteobacteria</taxon>
        <taxon>Burkholderiales</taxon>
        <taxon>Oxalobacteraceae</taxon>
        <taxon>Collimonas</taxon>
    </lineage>
</organism>
<evidence type="ECO:0000313" key="1">
    <source>
        <dbReference type="EMBL" id="AMP09355.1"/>
    </source>
</evidence>
<reference evidence="1 2" key="1">
    <citation type="submission" date="2015-11" db="EMBL/GenBank/DDBJ databases">
        <title>Exploring the genomic traits of fungus-feeding bacterial genus Collimonas.</title>
        <authorList>
            <person name="Song C."/>
            <person name="Schmidt R."/>
            <person name="de Jager V."/>
            <person name="Krzyzanowska D."/>
            <person name="Jongedijk E."/>
            <person name="Cankar K."/>
            <person name="Beekwilder J."/>
            <person name="van Veen A."/>
            <person name="de Boer W."/>
            <person name="van Veen J.A."/>
            <person name="Garbeva P."/>
        </authorList>
    </citation>
    <scope>NUCLEOTIDE SEQUENCE [LARGE SCALE GENOMIC DNA]</scope>
    <source>
        <strain evidence="1 2">Ter282</strain>
    </source>
</reference>
<sequence>MSRSNLTWVITALILGAGGAYAVWLMDGSGIDARAAVVNGEHGVHDSKPVATSLRQAVNINPFGK</sequence>
<evidence type="ECO:0000313" key="2">
    <source>
        <dbReference type="Proteomes" id="UP000071778"/>
    </source>
</evidence>